<gene>
    <name evidence="1" type="ORF">UY44_C0020G0006</name>
</gene>
<dbReference type="AlphaFoldDB" id="A0A0G1VNX7"/>
<reference evidence="1" key="1">
    <citation type="journal article" date="2015" name="Nature">
        <title>rRNA introns, odd ribosomes, and small enigmatic genomes across a large radiation of phyla.</title>
        <authorList>
            <person name="Brown C.T."/>
            <person name="Hug L.A."/>
            <person name="Thomas B.C."/>
            <person name="Sharon I."/>
            <person name="Castelle C.J."/>
            <person name="Singh A."/>
            <person name="Wilkins M.J."/>
            <person name="Williams K.H."/>
            <person name="Banfield J.F."/>
        </authorList>
    </citation>
    <scope>NUCLEOTIDE SEQUENCE [LARGE SCALE GENOMIC DNA]</scope>
</reference>
<evidence type="ECO:0000313" key="2">
    <source>
        <dbReference type="Proteomes" id="UP000033965"/>
    </source>
</evidence>
<evidence type="ECO:0000313" key="1">
    <source>
        <dbReference type="EMBL" id="KKW08005.1"/>
    </source>
</evidence>
<name>A0A0G1VNX7_9BACT</name>
<dbReference type="Proteomes" id="UP000033965">
    <property type="component" value="Unassembled WGS sequence"/>
</dbReference>
<dbReference type="EMBL" id="LCPZ01000020">
    <property type="protein sequence ID" value="KKW08005.1"/>
    <property type="molecule type" value="Genomic_DNA"/>
</dbReference>
<organism evidence="1 2">
    <name type="scientific">Candidatus Kaiserbacteria bacterium GW2011_GWA2_49_19</name>
    <dbReference type="NCBI Taxonomy" id="1618669"/>
    <lineage>
        <taxon>Bacteria</taxon>
        <taxon>Candidatus Kaiseribacteriota</taxon>
    </lineage>
</organism>
<accession>A0A0G1VNX7</accession>
<comment type="caution">
    <text evidence="1">The sequence shown here is derived from an EMBL/GenBank/DDBJ whole genome shotgun (WGS) entry which is preliminary data.</text>
</comment>
<sequence length="112" mass="12013">MTPPAASSTTSPLLYVFKVKSEEPKVSPASIYKGAEDFIYEANRLDAVPLAPIFNENKSPVLVVLDPGDQSSESILPVVKPVEVEVIPNTLPDDNELAAIVAPFVVVPELII</sequence>
<proteinExistence type="predicted"/>
<protein>
    <submittedName>
        <fullName evidence="1">Uncharacterized protein</fullName>
    </submittedName>
</protein>